<evidence type="ECO:0000256" key="2">
    <source>
        <dbReference type="RuleBase" id="RU003946"/>
    </source>
</evidence>
<feature type="signal peptide" evidence="3">
    <location>
        <begin position="1"/>
        <end position="26"/>
    </location>
</feature>
<name>A0ABU1WX57_SPHXE</name>
<keyword evidence="3" id="KW-0732">Signal</keyword>
<reference evidence="4 5" key="1">
    <citation type="submission" date="2023-07" db="EMBL/GenBank/DDBJ databases">
        <title>Sorghum-associated microbial communities from plants grown in Nebraska, USA.</title>
        <authorList>
            <person name="Schachtman D."/>
        </authorList>
    </citation>
    <scope>NUCLEOTIDE SEQUENCE [LARGE SCALE GENOMIC DNA]</scope>
    <source>
        <strain evidence="4 5">4256</strain>
    </source>
</reference>
<keyword evidence="5" id="KW-1185">Reference proteome</keyword>
<evidence type="ECO:0000313" key="4">
    <source>
        <dbReference type="EMBL" id="MDR7153891.1"/>
    </source>
</evidence>
<dbReference type="Pfam" id="PF00245">
    <property type="entry name" value="Alk_phosphatase"/>
    <property type="match status" value="2"/>
</dbReference>
<comment type="caution">
    <text evidence="4">The sequence shown here is derived from an EMBL/GenBank/DDBJ whole genome shotgun (WGS) entry which is preliminary data.</text>
</comment>
<keyword evidence="4" id="KW-0378">Hydrolase</keyword>
<evidence type="ECO:0000256" key="3">
    <source>
        <dbReference type="SAM" id="SignalP"/>
    </source>
</evidence>
<dbReference type="PRINTS" id="PR00113">
    <property type="entry name" value="ALKPHPHTASE"/>
</dbReference>
<dbReference type="PANTHER" id="PTHR11596:SF5">
    <property type="entry name" value="ALKALINE PHOSPHATASE"/>
    <property type="match status" value="1"/>
</dbReference>
<gene>
    <name evidence="4" type="ORF">J2W40_000694</name>
</gene>
<proteinExistence type="inferred from homology"/>
<keyword evidence="1" id="KW-0597">Phosphoprotein</keyword>
<accession>A0ABU1WX57</accession>
<dbReference type="EC" id="3.1.3.1" evidence="4"/>
<dbReference type="EMBL" id="JAVDWV010000003">
    <property type="protein sequence ID" value="MDR7153891.1"/>
    <property type="molecule type" value="Genomic_DNA"/>
</dbReference>
<dbReference type="SMART" id="SM00098">
    <property type="entry name" value="alkPPc"/>
    <property type="match status" value="1"/>
</dbReference>
<organism evidence="4 5">
    <name type="scientific">Sphingobium xenophagum</name>
    <dbReference type="NCBI Taxonomy" id="121428"/>
    <lineage>
        <taxon>Bacteria</taxon>
        <taxon>Pseudomonadati</taxon>
        <taxon>Pseudomonadota</taxon>
        <taxon>Alphaproteobacteria</taxon>
        <taxon>Sphingomonadales</taxon>
        <taxon>Sphingomonadaceae</taxon>
        <taxon>Sphingobium</taxon>
    </lineage>
</organism>
<dbReference type="InterPro" id="IPR001952">
    <property type="entry name" value="Alkaline_phosphatase"/>
</dbReference>
<comment type="similarity">
    <text evidence="2">Belongs to the alkaline phosphatase family.</text>
</comment>
<protein>
    <submittedName>
        <fullName evidence="4">Alkaline phosphatase</fullName>
        <ecNumber evidence="4">3.1.3.1</ecNumber>
    </submittedName>
</protein>
<dbReference type="SUPFAM" id="SSF53649">
    <property type="entry name" value="Alkaline phosphatase-like"/>
    <property type="match status" value="1"/>
</dbReference>
<dbReference type="CDD" id="cd16012">
    <property type="entry name" value="ALP"/>
    <property type="match status" value="1"/>
</dbReference>
<dbReference type="PANTHER" id="PTHR11596">
    <property type="entry name" value="ALKALINE PHOSPHATASE"/>
    <property type="match status" value="1"/>
</dbReference>
<feature type="chain" id="PRO_5047258129" evidence="3">
    <location>
        <begin position="27"/>
        <end position="375"/>
    </location>
</feature>
<evidence type="ECO:0000256" key="1">
    <source>
        <dbReference type="ARBA" id="ARBA00022553"/>
    </source>
</evidence>
<dbReference type="InterPro" id="IPR017850">
    <property type="entry name" value="Alkaline_phosphatase_core_sf"/>
</dbReference>
<evidence type="ECO:0000313" key="5">
    <source>
        <dbReference type="Proteomes" id="UP001267638"/>
    </source>
</evidence>
<dbReference type="GO" id="GO:0004035">
    <property type="term" value="F:alkaline phosphatase activity"/>
    <property type="evidence" value="ECO:0007669"/>
    <property type="project" value="UniProtKB-EC"/>
</dbReference>
<dbReference type="Gene3D" id="3.40.720.10">
    <property type="entry name" value="Alkaline Phosphatase, subunit A"/>
    <property type="match status" value="1"/>
</dbReference>
<dbReference type="PROSITE" id="PS51257">
    <property type="entry name" value="PROKAR_LIPOPROTEIN"/>
    <property type="match status" value="1"/>
</dbReference>
<sequence length="375" mass="39771">MMRSPSTKCRLASVVAGMMLACSAIAVQAQEARNVILFLGDAGGVPTLSAGGIMAHDRPQSLFIHSMPNMGLSDTSALNNWVTDSGAGMTAIMTGQKTNGSMISVLPSGADGAVTPVKTFLEYAEEKGLSTGIVTNMKIWDATPAACYAHVASRKNQDEIFKQMLAPRFGDGVDILIGKGRSDAIASFAKRQTTAEQAFAQASYMFGDDPAIVRGAKRAAVLRDSDFAPIPAVEATIAQLARNPKGYFLMVEWDMHTDNLANGLKHVVEMDDMIRRVSAVAGKDTLILFTADHSFGLRMGGGKRSTPLAEQYATEAAKPGATLANNPIISVEDGHTGEEVITTASGPGSEKVRGFFANTKLFDIMMAAVGWTKDK</sequence>
<dbReference type="Proteomes" id="UP001267638">
    <property type="component" value="Unassembled WGS sequence"/>
</dbReference>